<sequence length="50" mass="5601">MKVAITSRGKSMEDAADRRFGRAPYFIVVDMESGEFWAVDNTQNLQTSSS</sequence>
<feature type="non-terminal residue" evidence="2">
    <location>
        <position position="50"/>
    </location>
</feature>
<dbReference type="SUPFAM" id="SSF53146">
    <property type="entry name" value="Nitrogenase accessory factor-like"/>
    <property type="match status" value="1"/>
</dbReference>
<comment type="caution">
    <text evidence="2">The sequence shown here is derived from an EMBL/GenBank/DDBJ whole genome shotgun (WGS) entry which is preliminary data.</text>
</comment>
<dbReference type="Pfam" id="PF02579">
    <property type="entry name" value="Nitro_FeMo-Co"/>
    <property type="match status" value="1"/>
</dbReference>
<evidence type="ECO:0000313" key="2">
    <source>
        <dbReference type="EMBL" id="GAJ17519.1"/>
    </source>
</evidence>
<dbReference type="InterPro" id="IPR036105">
    <property type="entry name" value="DiNase_FeMo-co_biosyn_sf"/>
</dbReference>
<accession>X1UJ39</accession>
<dbReference type="AlphaFoldDB" id="X1UJ39"/>
<dbReference type="PANTHER" id="PTHR42983">
    <property type="entry name" value="DINITROGENASE IRON-MOLYBDENUM COFACTOR PROTEIN-RELATED"/>
    <property type="match status" value="1"/>
</dbReference>
<name>X1UJ39_9ZZZZ</name>
<dbReference type="Gene3D" id="3.30.420.130">
    <property type="entry name" value="Dinitrogenase iron-molybdenum cofactor biosynthesis domain"/>
    <property type="match status" value="1"/>
</dbReference>
<organism evidence="2">
    <name type="scientific">marine sediment metagenome</name>
    <dbReference type="NCBI Taxonomy" id="412755"/>
    <lineage>
        <taxon>unclassified sequences</taxon>
        <taxon>metagenomes</taxon>
        <taxon>ecological metagenomes</taxon>
    </lineage>
</organism>
<dbReference type="InterPro" id="IPR003731">
    <property type="entry name" value="Di-Nase_FeMo-co_biosynth"/>
</dbReference>
<reference evidence="2" key="1">
    <citation type="journal article" date="2014" name="Front. Microbiol.">
        <title>High frequency of phylogenetically diverse reductive dehalogenase-homologous genes in deep subseafloor sedimentary metagenomes.</title>
        <authorList>
            <person name="Kawai M."/>
            <person name="Futagami T."/>
            <person name="Toyoda A."/>
            <person name="Takaki Y."/>
            <person name="Nishi S."/>
            <person name="Hori S."/>
            <person name="Arai W."/>
            <person name="Tsubouchi T."/>
            <person name="Morono Y."/>
            <person name="Uchiyama I."/>
            <person name="Ito T."/>
            <person name="Fujiyama A."/>
            <person name="Inagaki F."/>
            <person name="Takami H."/>
        </authorList>
    </citation>
    <scope>NUCLEOTIDE SEQUENCE</scope>
    <source>
        <strain evidence="2">Expedition CK06-06</strain>
    </source>
</reference>
<protein>
    <recommendedName>
        <fullName evidence="1">Dinitrogenase iron-molybdenum cofactor biosynthesis domain-containing protein</fullName>
    </recommendedName>
</protein>
<dbReference type="PANTHER" id="PTHR42983:SF1">
    <property type="entry name" value="IRON-MOLYBDENUM PROTEIN"/>
    <property type="match status" value="1"/>
</dbReference>
<gene>
    <name evidence="2" type="ORF">S12H4_61032</name>
</gene>
<proteinExistence type="predicted"/>
<evidence type="ECO:0000259" key="1">
    <source>
        <dbReference type="Pfam" id="PF02579"/>
    </source>
</evidence>
<dbReference type="EMBL" id="BARW01040369">
    <property type="protein sequence ID" value="GAJ17519.1"/>
    <property type="molecule type" value="Genomic_DNA"/>
</dbReference>
<feature type="domain" description="Dinitrogenase iron-molybdenum cofactor biosynthesis" evidence="1">
    <location>
        <begin position="14"/>
        <end position="43"/>
    </location>
</feature>